<evidence type="ECO:0000313" key="5">
    <source>
        <dbReference type="Proteomes" id="UP000030764"/>
    </source>
</evidence>
<dbReference type="Proteomes" id="UP000030758">
    <property type="component" value="Unassembled WGS sequence"/>
</dbReference>
<dbReference type="EMBL" id="KL367506">
    <property type="protein sequence ID" value="KFD68232.1"/>
    <property type="molecule type" value="Genomic_DNA"/>
</dbReference>
<feature type="compositionally biased region" description="Basic residues" evidence="1">
    <location>
        <begin position="166"/>
        <end position="177"/>
    </location>
</feature>
<evidence type="ECO:0000256" key="2">
    <source>
        <dbReference type="SAM" id="Phobius"/>
    </source>
</evidence>
<evidence type="ECO:0000313" key="3">
    <source>
        <dbReference type="EMBL" id="KFD56013.1"/>
    </source>
</evidence>
<accession>A0A085MFL7</accession>
<feature type="region of interest" description="Disordered" evidence="1">
    <location>
        <begin position="151"/>
        <end position="177"/>
    </location>
</feature>
<sequence length="177" mass="19577">MEFPAKLVYNPQHMDKFTLRSIGLSLAYIFAFFLNTRSFCYRIAAPVSSPYQQNVNSPNAVGNQYGAPTSQLSPYMAGVRQLPSGYGGFPYPLQELQIKHDKMVMQNIAPDQYGRGPDIPLVFLPPRPPPPETNYVVSQPSVPLAQSQGLSAYQGHPQDSGLKSLPYKKRTAAAKML</sequence>
<keyword evidence="2" id="KW-0812">Transmembrane</keyword>
<protein>
    <submittedName>
        <fullName evidence="3">Uncharacterized protein</fullName>
    </submittedName>
</protein>
<dbReference type="EMBL" id="KL363196">
    <property type="protein sequence ID" value="KFD56013.1"/>
    <property type="molecule type" value="Genomic_DNA"/>
</dbReference>
<reference evidence="3 5" key="1">
    <citation type="journal article" date="2014" name="Nat. Genet.">
        <title>Genome and transcriptome of the porcine whipworm Trichuris suis.</title>
        <authorList>
            <person name="Jex A.R."/>
            <person name="Nejsum P."/>
            <person name="Schwarz E.M."/>
            <person name="Hu L."/>
            <person name="Young N.D."/>
            <person name="Hall R.S."/>
            <person name="Korhonen P.K."/>
            <person name="Liao S."/>
            <person name="Thamsborg S."/>
            <person name="Xia J."/>
            <person name="Xu P."/>
            <person name="Wang S."/>
            <person name="Scheerlinck J.P."/>
            <person name="Hofmann A."/>
            <person name="Sternberg P.W."/>
            <person name="Wang J."/>
            <person name="Gasser R.B."/>
        </authorList>
    </citation>
    <scope>NUCLEOTIDE SEQUENCE [LARGE SCALE GENOMIC DNA]</scope>
    <source>
        <strain evidence="4">DCEP-RM93F</strain>
        <strain evidence="3">DCEP-RM93M</strain>
    </source>
</reference>
<proteinExistence type="predicted"/>
<evidence type="ECO:0000313" key="4">
    <source>
        <dbReference type="EMBL" id="KFD68232.1"/>
    </source>
</evidence>
<dbReference type="AlphaFoldDB" id="A0A085MFL7"/>
<gene>
    <name evidence="3" type="ORF">M513_03137</name>
    <name evidence="4" type="ORF">M514_03137</name>
</gene>
<dbReference type="Proteomes" id="UP000030764">
    <property type="component" value="Unassembled WGS sequence"/>
</dbReference>
<name>A0A085MFL7_9BILA</name>
<keyword evidence="2" id="KW-0472">Membrane</keyword>
<organism evidence="3 5">
    <name type="scientific">Trichuris suis</name>
    <name type="common">pig whipworm</name>
    <dbReference type="NCBI Taxonomy" id="68888"/>
    <lineage>
        <taxon>Eukaryota</taxon>
        <taxon>Metazoa</taxon>
        <taxon>Ecdysozoa</taxon>
        <taxon>Nematoda</taxon>
        <taxon>Enoplea</taxon>
        <taxon>Dorylaimia</taxon>
        <taxon>Trichinellida</taxon>
        <taxon>Trichuridae</taxon>
        <taxon>Trichuris</taxon>
    </lineage>
</organism>
<evidence type="ECO:0000256" key="1">
    <source>
        <dbReference type="SAM" id="MobiDB-lite"/>
    </source>
</evidence>
<keyword evidence="2" id="KW-1133">Transmembrane helix</keyword>
<feature type="transmembrane region" description="Helical" evidence="2">
    <location>
        <begin position="17"/>
        <end position="34"/>
    </location>
</feature>
<keyword evidence="5" id="KW-1185">Reference proteome</keyword>